<gene>
    <name evidence="1" type="ordered locus">AM1_C0329</name>
</gene>
<dbReference type="HOGENOM" id="CLU_3338799_0_0_3"/>
<name>A8ZN57_ACAM1</name>
<geneLocation type="plasmid" evidence="1 2">
    <name>pREB3</name>
</geneLocation>
<sequence length="37" mass="4162">MGVTPFLHYYEDIRLPINHQASSWFASCAALPPQGRS</sequence>
<evidence type="ECO:0000313" key="2">
    <source>
        <dbReference type="Proteomes" id="UP000000268"/>
    </source>
</evidence>
<accession>A8ZN57</accession>
<keyword evidence="1" id="KW-0614">Plasmid</keyword>
<keyword evidence="2" id="KW-1185">Reference proteome</keyword>
<dbReference type="AlphaFoldDB" id="A8ZN57"/>
<organism evidence="1 2">
    <name type="scientific">Acaryochloris marina (strain MBIC 11017)</name>
    <dbReference type="NCBI Taxonomy" id="329726"/>
    <lineage>
        <taxon>Bacteria</taxon>
        <taxon>Bacillati</taxon>
        <taxon>Cyanobacteriota</taxon>
        <taxon>Cyanophyceae</taxon>
        <taxon>Acaryochloridales</taxon>
        <taxon>Acaryochloridaceae</taxon>
        <taxon>Acaryochloris</taxon>
    </lineage>
</organism>
<evidence type="ECO:0000313" key="1">
    <source>
        <dbReference type="EMBL" id="ABW32256.1"/>
    </source>
</evidence>
<reference evidence="1 2" key="1">
    <citation type="journal article" date="2008" name="Proc. Natl. Acad. Sci. U.S.A.">
        <title>Niche adaptation and genome expansion in the chlorophyll d-producing cyanobacterium Acaryochloris marina.</title>
        <authorList>
            <person name="Swingley W.D."/>
            <person name="Chen M."/>
            <person name="Cheung P.C."/>
            <person name="Conrad A.L."/>
            <person name="Dejesa L.C."/>
            <person name="Hao J."/>
            <person name="Honchak B.M."/>
            <person name="Karbach L.E."/>
            <person name="Kurdoglu A."/>
            <person name="Lahiri S."/>
            <person name="Mastrian S.D."/>
            <person name="Miyashita H."/>
            <person name="Page L."/>
            <person name="Ramakrishna P."/>
            <person name="Satoh S."/>
            <person name="Sattley W.M."/>
            <person name="Shimada Y."/>
            <person name="Taylor H.L."/>
            <person name="Tomo T."/>
            <person name="Tsuchiya T."/>
            <person name="Wang Z.T."/>
            <person name="Raymond J."/>
            <person name="Mimuro M."/>
            <person name="Blankenship R.E."/>
            <person name="Touchman J.W."/>
        </authorList>
    </citation>
    <scope>NUCLEOTIDE SEQUENCE [LARGE SCALE GENOMIC DNA]</scope>
    <source>
        <strain evidence="2">MBIC 11017</strain>
        <plasmid evidence="2">Plasmid pREB3</plasmid>
    </source>
</reference>
<dbReference type="EMBL" id="CP000840">
    <property type="protein sequence ID" value="ABW32256.1"/>
    <property type="molecule type" value="Genomic_DNA"/>
</dbReference>
<dbReference type="KEGG" id="amr:AM1_C0329"/>
<dbReference type="Proteomes" id="UP000000268">
    <property type="component" value="Plasmid pREB3"/>
</dbReference>
<proteinExistence type="predicted"/>
<protein>
    <submittedName>
        <fullName evidence="1">Uncharacterized protein</fullName>
    </submittedName>
</protein>